<dbReference type="Proteomes" id="UP001608902">
    <property type="component" value="Unassembled WGS sequence"/>
</dbReference>
<gene>
    <name evidence="1" type="ORF">AB6A40_001002</name>
</gene>
<name>A0ABD6EBX0_9BILA</name>
<sequence>MDASPELLLVASETADPFATSLVDPVTGTSQWSHKGSELLGAVTGRVTIGGDSHRYLIVSAKDKPLLHVISIGEQCSSHSKSVVSGSITNLLALPDGSAIIGTIGRQIFTWLVSLSFEFRHI</sequence>
<proteinExistence type="predicted"/>
<dbReference type="AlphaFoldDB" id="A0ABD6EBX0"/>
<dbReference type="EMBL" id="JBGFUD010000333">
    <property type="protein sequence ID" value="MFH4974293.1"/>
    <property type="molecule type" value="Genomic_DNA"/>
</dbReference>
<keyword evidence="2" id="KW-1185">Reference proteome</keyword>
<accession>A0ABD6EBX0</accession>
<protein>
    <submittedName>
        <fullName evidence="1">Uncharacterized protein</fullName>
    </submittedName>
</protein>
<organism evidence="1 2">
    <name type="scientific">Gnathostoma spinigerum</name>
    <dbReference type="NCBI Taxonomy" id="75299"/>
    <lineage>
        <taxon>Eukaryota</taxon>
        <taxon>Metazoa</taxon>
        <taxon>Ecdysozoa</taxon>
        <taxon>Nematoda</taxon>
        <taxon>Chromadorea</taxon>
        <taxon>Rhabditida</taxon>
        <taxon>Spirurina</taxon>
        <taxon>Gnathostomatomorpha</taxon>
        <taxon>Gnathostomatoidea</taxon>
        <taxon>Gnathostomatidae</taxon>
        <taxon>Gnathostoma</taxon>
    </lineage>
</organism>
<evidence type="ECO:0000313" key="1">
    <source>
        <dbReference type="EMBL" id="MFH4974293.1"/>
    </source>
</evidence>
<comment type="caution">
    <text evidence="1">The sequence shown here is derived from an EMBL/GenBank/DDBJ whole genome shotgun (WGS) entry which is preliminary data.</text>
</comment>
<reference evidence="1 2" key="1">
    <citation type="submission" date="2024-08" db="EMBL/GenBank/DDBJ databases">
        <title>Gnathostoma spinigerum genome.</title>
        <authorList>
            <person name="Gonzalez-Bertolin B."/>
            <person name="Monzon S."/>
            <person name="Zaballos A."/>
            <person name="Jimenez P."/>
            <person name="Dekumyoy P."/>
            <person name="Varona S."/>
            <person name="Cuesta I."/>
            <person name="Sumanam S."/>
            <person name="Adisakwattana P."/>
            <person name="Gasser R.B."/>
            <person name="Hernandez-Gonzalez A."/>
            <person name="Young N.D."/>
            <person name="Perteguer M.J."/>
        </authorList>
    </citation>
    <scope>NUCLEOTIDE SEQUENCE [LARGE SCALE GENOMIC DNA]</scope>
    <source>
        <strain evidence="1">AL3</strain>
        <tissue evidence="1">Liver</tissue>
    </source>
</reference>
<evidence type="ECO:0000313" key="2">
    <source>
        <dbReference type="Proteomes" id="UP001608902"/>
    </source>
</evidence>